<evidence type="ECO:0000313" key="3">
    <source>
        <dbReference type="Proteomes" id="UP000515135"/>
    </source>
</evidence>
<dbReference type="GeneID" id="109461870"/>
<evidence type="ECO:0000313" key="5">
    <source>
        <dbReference type="RefSeq" id="XP_019613899.1"/>
    </source>
</evidence>
<dbReference type="FunFam" id="1.10.238.10:FF:000001">
    <property type="entry name" value="Calmodulin 1"/>
    <property type="match status" value="1"/>
</dbReference>
<keyword evidence="3" id="KW-1185">Reference proteome</keyword>
<keyword evidence="1" id="KW-0677">Repeat</keyword>
<dbReference type="SUPFAM" id="SSF47473">
    <property type="entry name" value="EF-hand"/>
    <property type="match status" value="1"/>
</dbReference>
<reference evidence="4 5" key="1">
    <citation type="submission" date="2025-04" db="UniProtKB">
        <authorList>
            <consortium name="RefSeq"/>
        </authorList>
    </citation>
    <scope>IDENTIFICATION</scope>
    <source>
        <tissue evidence="4 5">Gonad</tissue>
    </source>
</reference>
<dbReference type="InterPro" id="IPR011992">
    <property type="entry name" value="EF-hand-dom_pair"/>
</dbReference>
<feature type="domain" description="EF-hand" evidence="2">
    <location>
        <begin position="123"/>
        <end position="154"/>
    </location>
</feature>
<dbReference type="GO" id="GO:0016460">
    <property type="term" value="C:myosin II complex"/>
    <property type="evidence" value="ECO:0007669"/>
    <property type="project" value="TreeGrafter"/>
</dbReference>
<feature type="domain" description="EF-hand" evidence="2">
    <location>
        <begin position="87"/>
        <end position="122"/>
    </location>
</feature>
<dbReference type="Pfam" id="PF13499">
    <property type="entry name" value="EF-hand_7"/>
    <property type="match status" value="2"/>
</dbReference>
<dbReference type="Proteomes" id="UP000515135">
    <property type="component" value="Unplaced"/>
</dbReference>
<evidence type="ECO:0000256" key="1">
    <source>
        <dbReference type="ARBA" id="ARBA00022737"/>
    </source>
</evidence>
<dbReference type="OrthoDB" id="26525at2759"/>
<dbReference type="PANTHER" id="PTHR23048">
    <property type="entry name" value="MYOSIN LIGHT CHAIN 1, 3"/>
    <property type="match status" value="1"/>
</dbReference>
<dbReference type="InterPro" id="IPR050230">
    <property type="entry name" value="CALM/Myosin/TropC-like"/>
</dbReference>
<dbReference type="Gene3D" id="1.10.238.10">
    <property type="entry name" value="EF-hand"/>
    <property type="match status" value="2"/>
</dbReference>
<proteinExistence type="predicted"/>
<dbReference type="SMART" id="SM00054">
    <property type="entry name" value="EFh"/>
    <property type="match status" value="4"/>
</dbReference>
<dbReference type="CDD" id="cd00051">
    <property type="entry name" value="EFh"/>
    <property type="match status" value="1"/>
</dbReference>
<dbReference type="PANTHER" id="PTHR23048:SF0">
    <property type="entry name" value="CALMODULIN LIKE 3"/>
    <property type="match status" value="1"/>
</dbReference>
<dbReference type="RefSeq" id="XP_019613898.1">
    <property type="nucleotide sequence ID" value="XM_019758339.1"/>
</dbReference>
<evidence type="ECO:0000313" key="4">
    <source>
        <dbReference type="RefSeq" id="XP_019613898.1"/>
    </source>
</evidence>
<protein>
    <submittedName>
        <fullName evidence="4 5">Calmodulin-like</fullName>
    </submittedName>
</protein>
<evidence type="ECO:0000259" key="2">
    <source>
        <dbReference type="PROSITE" id="PS50222"/>
    </source>
</evidence>
<accession>A0A6P4XT78</accession>
<name>A0A6P4XT78_BRABE</name>
<sequence length="154" mass="17762">MSRRPTYSRQDSLSATLQEAFIKYDKKKTGKMDIHDLFRALRMLGLNPTEEQIISIRRDIDDGSGVVHFDDFCNIVRRLMYQAEQEHAADDLRVAFQMFDREGSGYIRATEFRKVMTTLGYRMSAQEVDDILKMVDVTGDGMISYEEFISVLAA</sequence>
<dbReference type="GO" id="GO:0005509">
    <property type="term" value="F:calcium ion binding"/>
    <property type="evidence" value="ECO:0007669"/>
    <property type="project" value="InterPro"/>
</dbReference>
<dbReference type="AlphaFoldDB" id="A0A6P4XT78"/>
<organism evidence="3 5">
    <name type="scientific">Branchiostoma belcheri</name>
    <name type="common">Amphioxus</name>
    <dbReference type="NCBI Taxonomy" id="7741"/>
    <lineage>
        <taxon>Eukaryota</taxon>
        <taxon>Metazoa</taxon>
        <taxon>Chordata</taxon>
        <taxon>Cephalochordata</taxon>
        <taxon>Leptocardii</taxon>
        <taxon>Amphioxiformes</taxon>
        <taxon>Branchiostomatidae</taxon>
        <taxon>Branchiostoma</taxon>
    </lineage>
</organism>
<dbReference type="InterPro" id="IPR002048">
    <property type="entry name" value="EF_hand_dom"/>
</dbReference>
<dbReference type="PROSITE" id="PS50222">
    <property type="entry name" value="EF_HAND_2"/>
    <property type="match status" value="3"/>
</dbReference>
<feature type="domain" description="EF-hand" evidence="2">
    <location>
        <begin position="12"/>
        <end position="47"/>
    </location>
</feature>
<dbReference type="KEGG" id="bbel:109461870"/>
<dbReference type="RefSeq" id="XP_019613899.1">
    <property type="nucleotide sequence ID" value="XM_019758340.1"/>
</dbReference>
<gene>
    <name evidence="4 5" type="primary">LOC109461870</name>
</gene>